<reference evidence="12 13" key="1">
    <citation type="journal article" date="2011" name="Stand. Genomic Sci.">
        <title>Genome sequence of the moderately thermophilic halophile Flexistipes sinusarabici strain (MAS10).</title>
        <authorList>
            <person name="Lapidus A."/>
            <person name="Chertkov O."/>
            <person name="Nolan M."/>
            <person name="Lucas S."/>
            <person name="Hammon N."/>
            <person name="Deshpande S."/>
            <person name="Cheng J.F."/>
            <person name="Tapia R."/>
            <person name="Han C."/>
            <person name="Goodwin L."/>
            <person name="Pitluck S."/>
            <person name="Liolios K."/>
            <person name="Pagani I."/>
            <person name="Ivanova N."/>
            <person name="Huntemann M."/>
            <person name="Mavromatis K."/>
            <person name="Mikhailova N."/>
            <person name="Pati A."/>
            <person name="Chen A."/>
            <person name="Palaniappan K."/>
            <person name="Land M."/>
            <person name="Hauser L."/>
            <person name="Brambilla E.M."/>
            <person name="Rohde M."/>
            <person name="Abt B."/>
            <person name="Spring S."/>
            <person name="Goker M."/>
            <person name="Bristow J."/>
            <person name="Eisen J.A."/>
            <person name="Markowitz V."/>
            <person name="Hugenholtz P."/>
            <person name="Kyrpides N.C."/>
            <person name="Klenk H.P."/>
            <person name="Woyke T."/>
        </authorList>
    </citation>
    <scope>NUCLEOTIDE SEQUENCE [LARGE SCALE GENOMIC DNA]</scope>
    <source>
        <strain evidence="13">DSM 4947 / MAS 10</strain>
    </source>
</reference>
<evidence type="ECO:0000256" key="10">
    <source>
        <dbReference type="SAM" id="Coils"/>
    </source>
</evidence>
<feature type="domain" description="RecF/RecN/SMC N-terminal" evidence="11">
    <location>
        <begin position="2"/>
        <end position="504"/>
    </location>
</feature>
<name>F8E762_FLESM</name>
<dbReference type="RefSeq" id="WP_013886409.1">
    <property type="nucleotide sequence ID" value="NC_015672.1"/>
</dbReference>
<keyword evidence="10" id="KW-0175">Coiled coil</keyword>
<dbReference type="OrthoDB" id="9806954at2"/>
<sequence length="549" mass="62402">MLTQLNISNLSIIDKISLEFSGGLNIITGETGAGKSLVIQAVKLLVGERFSREMARDPEKKVSVEGAFSGDFRMLSEELRDEFEIEDEIVVKRSVDPNGKNKISLNGHIATLKQLKQIFDILVDFHGQHEHQRLLNSRNHIKYLEGLIDNDLKEEYSVKYREYRKLASELERLKKEYSDTLKNKDIMEFQLNEIESLNIEPDKDRELENRISFLNNIEKIREALSMSLQVLSEGEYNASDLINTSLKEISSVLDYYTDIESIHNRLQDVYYELDDCINNISHLYYEQDGDPDELDSLIKRKMQLDKLLSKYGPDFEDVLEFADDLKNKLDNVTFDEEKIEQYEKELTDIERELKNIAGRLNASRKKAARDLAGQVENILKSLELKDAKFEVNVDVKDVLDANAGADVEFYIATNKGFSPSPLKKVASGGELSRIMLALKEVFSGMDDTPTLIFDEIDTGISGVTARKVAEKLKNLGKTKQLFVITHLPVVASKSDSHFHIAKISEKGSTFTKIKTLSTEERKEVLATMIAGEVTPYALKQADEMLEHQA</sequence>
<dbReference type="GO" id="GO:0006281">
    <property type="term" value="P:DNA repair"/>
    <property type="evidence" value="ECO:0007669"/>
    <property type="project" value="UniProtKB-KW"/>
</dbReference>
<evidence type="ECO:0000259" key="11">
    <source>
        <dbReference type="Pfam" id="PF02463"/>
    </source>
</evidence>
<evidence type="ECO:0000256" key="3">
    <source>
        <dbReference type="ARBA" id="ARBA00021315"/>
    </source>
</evidence>
<accession>F8E762</accession>
<keyword evidence="4" id="KW-0547">Nucleotide-binding</keyword>
<proteinExistence type="inferred from homology"/>
<dbReference type="Pfam" id="PF02463">
    <property type="entry name" value="SMC_N"/>
    <property type="match status" value="1"/>
</dbReference>
<dbReference type="GO" id="GO:0009432">
    <property type="term" value="P:SOS response"/>
    <property type="evidence" value="ECO:0007669"/>
    <property type="project" value="TreeGrafter"/>
</dbReference>
<evidence type="ECO:0000256" key="9">
    <source>
        <dbReference type="PIRNR" id="PIRNR003128"/>
    </source>
</evidence>
<dbReference type="AlphaFoldDB" id="F8E762"/>
<keyword evidence="13" id="KW-1185">Reference proteome</keyword>
<dbReference type="SUPFAM" id="SSF52540">
    <property type="entry name" value="P-loop containing nucleoside triphosphate hydrolases"/>
    <property type="match status" value="1"/>
</dbReference>
<dbReference type="EMBL" id="CP002858">
    <property type="protein sequence ID" value="AEI14925.1"/>
    <property type="molecule type" value="Genomic_DNA"/>
</dbReference>
<evidence type="ECO:0000313" key="12">
    <source>
        <dbReference type="EMBL" id="AEI14925.1"/>
    </source>
</evidence>
<dbReference type="InterPro" id="IPR003395">
    <property type="entry name" value="RecF/RecN/SMC_N"/>
</dbReference>
<dbReference type="Proteomes" id="UP000006621">
    <property type="component" value="Chromosome"/>
</dbReference>
<reference evidence="13" key="2">
    <citation type="submission" date="2011-06" db="EMBL/GenBank/DDBJ databases">
        <title>The complete genome of Flexistipes sinusarabici DSM 4947.</title>
        <authorList>
            <person name="Lucas S."/>
            <person name="Han J."/>
            <person name="Lapidus A."/>
            <person name="Bruce D."/>
            <person name="Goodwin L."/>
            <person name="Pitluck S."/>
            <person name="Peters L."/>
            <person name="Kyrpides N."/>
            <person name="Mavromatis K."/>
            <person name="Ivanova N."/>
            <person name="Mikhailova N."/>
            <person name="Chertkov O."/>
            <person name="Detter J.C."/>
            <person name="Tapia R."/>
            <person name="Han C."/>
            <person name="Land M."/>
            <person name="Hauser L."/>
            <person name="Markowitz V."/>
            <person name="Cheng J.-F."/>
            <person name="Hugenholtz P."/>
            <person name="Woyke T."/>
            <person name="Wu D."/>
            <person name="Spring S."/>
            <person name="Schroeder M."/>
            <person name="Brambilla E."/>
            <person name="Klenk H.-P."/>
            <person name="Eisen J.A."/>
        </authorList>
    </citation>
    <scope>NUCLEOTIDE SEQUENCE [LARGE SCALE GENOMIC DNA]</scope>
    <source>
        <strain evidence="13">DSM 4947 / MAS 10</strain>
    </source>
</reference>
<dbReference type="Gene3D" id="3.40.50.300">
    <property type="entry name" value="P-loop containing nucleotide triphosphate hydrolases"/>
    <property type="match status" value="2"/>
</dbReference>
<evidence type="ECO:0000256" key="6">
    <source>
        <dbReference type="ARBA" id="ARBA00022840"/>
    </source>
</evidence>
<evidence type="ECO:0000256" key="5">
    <source>
        <dbReference type="ARBA" id="ARBA00022763"/>
    </source>
</evidence>
<dbReference type="InterPro" id="IPR004604">
    <property type="entry name" value="DNA_recomb/repair_RecN"/>
</dbReference>
<evidence type="ECO:0000256" key="7">
    <source>
        <dbReference type="ARBA" id="ARBA00023204"/>
    </source>
</evidence>
<protein>
    <recommendedName>
        <fullName evidence="3 9">DNA repair protein RecN</fullName>
    </recommendedName>
    <alternativeName>
        <fullName evidence="8 9">Recombination protein N</fullName>
    </alternativeName>
</protein>
<organism evidence="12 13">
    <name type="scientific">Flexistipes sinusarabici (strain ATCC 49648 / DSM 4947 / MAS 10)</name>
    <dbReference type="NCBI Taxonomy" id="717231"/>
    <lineage>
        <taxon>Bacteria</taxon>
        <taxon>Pseudomonadati</taxon>
        <taxon>Deferribacterota</taxon>
        <taxon>Deferribacteres</taxon>
        <taxon>Deferribacterales</taxon>
        <taxon>Flexistipitaceae</taxon>
        <taxon>Flexistipes</taxon>
    </lineage>
</organism>
<dbReference type="KEGG" id="fsi:Flexsi_1271"/>
<dbReference type="GO" id="GO:0006310">
    <property type="term" value="P:DNA recombination"/>
    <property type="evidence" value="ECO:0007669"/>
    <property type="project" value="InterPro"/>
</dbReference>
<comment type="similarity">
    <text evidence="2 9">Belongs to the RecN family.</text>
</comment>
<evidence type="ECO:0000256" key="4">
    <source>
        <dbReference type="ARBA" id="ARBA00022741"/>
    </source>
</evidence>
<keyword evidence="7 9" id="KW-0234">DNA repair</keyword>
<dbReference type="CDD" id="cd03241">
    <property type="entry name" value="ABC_RecN"/>
    <property type="match status" value="1"/>
</dbReference>
<evidence type="ECO:0000313" key="13">
    <source>
        <dbReference type="Proteomes" id="UP000006621"/>
    </source>
</evidence>
<dbReference type="PIRSF" id="PIRSF003128">
    <property type="entry name" value="RecN"/>
    <property type="match status" value="1"/>
</dbReference>
<feature type="coiled-coil region" evidence="10">
    <location>
        <begin position="153"/>
        <end position="183"/>
    </location>
</feature>
<feature type="coiled-coil region" evidence="10">
    <location>
        <begin position="325"/>
        <end position="366"/>
    </location>
</feature>
<dbReference type="GO" id="GO:0005524">
    <property type="term" value="F:ATP binding"/>
    <property type="evidence" value="ECO:0007669"/>
    <property type="project" value="UniProtKB-KW"/>
</dbReference>
<dbReference type="NCBIfam" id="TIGR00634">
    <property type="entry name" value="recN"/>
    <property type="match status" value="1"/>
</dbReference>
<dbReference type="HOGENOM" id="CLU_018297_3_1_0"/>
<keyword evidence="6" id="KW-0067">ATP-binding</keyword>
<evidence type="ECO:0000256" key="2">
    <source>
        <dbReference type="ARBA" id="ARBA00009441"/>
    </source>
</evidence>
<dbReference type="PANTHER" id="PTHR11059">
    <property type="entry name" value="DNA REPAIR PROTEIN RECN"/>
    <property type="match status" value="1"/>
</dbReference>
<evidence type="ECO:0000256" key="8">
    <source>
        <dbReference type="ARBA" id="ARBA00033408"/>
    </source>
</evidence>
<comment type="function">
    <text evidence="1 9">May be involved in recombinational repair of damaged DNA.</text>
</comment>
<gene>
    <name evidence="12" type="ordered locus">Flexsi_1271</name>
</gene>
<dbReference type="STRING" id="717231.Flexsi_1271"/>
<dbReference type="eggNOG" id="COG0497">
    <property type="taxonomic scope" value="Bacteria"/>
</dbReference>
<keyword evidence="5 9" id="KW-0227">DNA damage</keyword>
<dbReference type="InterPro" id="IPR027417">
    <property type="entry name" value="P-loop_NTPase"/>
</dbReference>
<dbReference type="PANTHER" id="PTHR11059:SF0">
    <property type="entry name" value="DNA REPAIR PROTEIN RECN"/>
    <property type="match status" value="1"/>
</dbReference>
<evidence type="ECO:0000256" key="1">
    <source>
        <dbReference type="ARBA" id="ARBA00003618"/>
    </source>
</evidence>
<dbReference type="GO" id="GO:0043590">
    <property type="term" value="C:bacterial nucleoid"/>
    <property type="evidence" value="ECO:0007669"/>
    <property type="project" value="TreeGrafter"/>
</dbReference>